<organism evidence="5 6">
    <name type="scientific">Drosophila albomicans</name>
    <name type="common">Fruit fly</name>
    <dbReference type="NCBI Taxonomy" id="7291"/>
    <lineage>
        <taxon>Eukaryota</taxon>
        <taxon>Metazoa</taxon>
        <taxon>Ecdysozoa</taxon>
        <taxon>Arthropoda</taxon>
        <taxon>Hexapoda</taxon>
        <taxon>Insecta</taxon>
        <taxon>Pterygota</taxon>
        <taxon>Neoptera</taxon>
        <taxon>Endopterygota</taxon>
        <taxon>Diptera</taxon>
        <taxon>Brachycera</taxon>
        <taxon>Muscomorpha</taxon>
        <taxon>Ephydroidea</taxon>
        <taxon>Drosophilidae</taxon>
        <taxon>Drosophila</taxon>
    </lineage>
</organism>
<dbReference type="SMART" id="SM00198">
    <property type="entry name" value="SCP"/>
    <property type="match status" value="1"/>
</dbReference>
<dbReference type="SUPFAM" id="SSF55797">
    <property type="entry name" value="PR-1-like"/>
    <property type="match status" value="1"/>
</dbReference>
<dbReference type="Proteomes" id="UP000515160">
    <property type="component" value="Chromosome 3"/>
</dbReference>
<proteinExistence type="predicted"/>
<dbReference type="Gene3D" id="3.40.33.10">
    <property type="entry name" value="CAP"/>
    <property type="match status" value="1"/>
</dbReference>
<sequence length="283" mass="32523">MYLLFLLSLLQLVYSYNYCYNNSHYCDVNNMKHFICRIGDLHPLHEKAKFVGLVPDTLKLRNTILRYHNSYRNKLAGGSLKTVSNKTFKPASRMRMLVWDEELAYTARLHASTVSFKHSVCRSVLRFPFAGECLGLVFASTGRRQLNDILDLTLQAMFDEYLDAEEPDELINSFDATKHYDVGHFTVIVSDRVSRVGCALVAATNCEKETRKGYCHFLTCHYDFTNMANSYVYKTGESASRCNIWKTLPSEEYSNLCSNNGEIFAETLSDVQDKKLQGRIQKY</sequence>
<feature type="chain" id="PRO_5028160742" evidence="3">
    <location>
        <begin position="16"/>
        <end position="283"/>
    </location>
</feature>
<dbReference type="OrthoDB" id="414826at2759"/>
<dbReference type="InterPro" id="IPR002413">
    <property type="entry name" value="V5_allergen-like"/>
</dbReference>
<dbReference type="InterPro" id="IPR001283">
    <property type="entry name" value="CRISP-related"/>
</dbReference>
<name>A0A6P8YRN8_DROAB</name>
<dbReference type="PANTHER" id="PTHR10334">
    <property type="entry name" value="CYSTEINE-RICH SECRETORY PROTEIN-RELATED"/>
    <property type="match status" value="1"/>
</dbReference>
<dbReference type="GO" id="GO:0005576">
    <property type="term" value="C:extracellular region"/>
    <property type="evidence" value="ECO:0007669"/>
    <property type="project" value="UniProtKB-SubCell"/>
</dbReference>
<feature type="domain" description="SCP" evidence="4">
    <location>
        <begin position="59"/>
        <end position="229"/>
    </location>
</feature>
<evidence type="ECO:0000256" key="1">
    <source>
        <dbReference type="ARBA" id="ARBA00004613"/>
    </source>
</evidence>
<accession>A0A6P8YRN8</accession>
<dbReference type="CDD" id="cd05380">
    <property type="entry name" value="CAP_euk"/>
    <property type="match status" value="1"/>
</dbReference>
<gene>
    <name evidence="6" type="primary">LOC117570836</name>
</gene>
<keyword evidence="2" id="KW-0964">Secreted</keyword>
<feature type="signal peptide" evidence="3">
    <location>
        <begin position="1"/>
        <end position="15"/>
    </location>
</feature>
<dbReference type="RefSeq" id="XP_034108602.1">
    <property type="nucleotide sequence ID" value="XM_034252711.2"/>
</dbReference>
<keyword evidence="5" id="KW-1185">Reference proteome</keyword>
<reference evidence="6" key="1">
    <citation type="submission" date="2025-08" db="UniProtKB">
        <authorList>
            <consortium name="RefSeq"/>
        </authorList>
    </citation>
    <scope>IDENTIFICATION</scope>
    <source>
        <strain evidence="6">15112-1751.03</strain>
        <tissue evidence="6">Whole Adult</tissue>
    </source>
</reference>
<evidence type="ECO:0000313" key="6">
    <source>
        <dbReference type="RefSeq" id="XP_034108602.1"/>
    </source>
</evidence>
<protein>
    <submittedName>
        <fullName evidence="6">Antigen 5 like allergen Cul n 1-like</fullName>
    </submittedName>
</protein>
<evidence type="ECO:0000313" key="5">
    <source>
        <dbReference type="Proteomes" id="UP000515160"/>
    </source>
</evidence>
<comment type="subcellular location">
    <subcellularLocation>
        <location evidence="1">Secreted</location>
    </subcellularLocation>
</comment>
<keyword evidence="3" id="KW-0732">Signal</keyword>
<dbReference type="AlphaFoldDB" id="A0A6P8YRN8"/>
<evidence type="ECO:0000256" key="2">
    <source>
        <dbReference type="ARBA" id="ARBA00022525"/>
    </source>
</evidence>
<dbReference type="InterPro" id="IPR035940">
    <property type="entry name" value="CAP_sf"/>
</dbReference>
<dbReference type="InterPro" id="IPR014044">
    <property type="entry name" value="CAP_dom"/>
</dbReference>
<evidence type="ECO:0000259" key="4">
    <source>
        <dbReference type="SMART" id="SM00198"/>
    </source>
</evidence>
<dbReference type="Pfam" id="PF00188">
    <property type="entry name" value="CAP"/>
    <property type="match status" value="1"/>
</dbReference>
<evidence type="ECO:0000256" key="3">
    <source>
        <dbReference type="SAM" id="SignalP"/>
    </source>
</evidence>
<dbReference type="PRINTS" id="PR00838">
    <property type="entry name" value="V5ALLERGEN"/>
</dbReference>
<dbReference type="GeneID" id="117570836"/>